<evidence type="ECO:0000313" key="2">
    <source>
        <dbReference type="Proteomes" id="UP001580346"/>
    </source>
</evidence>
<proteinExistence type="predicted"/>
<sequence length="117" mass="14049">YKLLKRVHTRMKQHPILQESRDKIREQVRDIAMGGQLDMEEHRIGTFEHFKSLPAEQQNEILKQRVKRIYYVRVMPKEIREQSTKSPERQAYPFRCTIEYFDIPPAAIQKDGSHKEV</sequence>
<dbReference type="Proteomes" id="UP001580346">
    <property type="component" value="Unassembled WGS sequence"/>
</dbReference>
<reference evidence="1 2" key="1">
    <citation type="submission" date="2024-09" db="EMBL/GenBank/DDBJ databases">
        <title>Paenibacillus zeirhizospherea sp. nov., isolated from surface of the maize (Zea mays) roots in a horticulture field, Hungary.</title>
        <authorList>
            <person name="Marton D."/>
            <person name="Farkas M."/>
            <person name="Bedics A."/>
            <person name="Toth E."/>
            <person name="Tancsics A."/>
            <person name="Boka K."/>
            <person name="Maroti G."/>
            <person name="Kriszt B."/>
            <person name="Cserhati M."/>
        </authorList>
    </citation>
    <scope>NUCLEOTIDE SEQUENCE [LARGE SCALE GENOMIC DNA]</scope>
    <source>
        <strain evidence="1 2">KCTC 33519</strain>
    </source>
</reference>
<organism evidence="1 2">
    <name type="scientific">Paenibacillus enshidis</name>
    <dbReference type="NCBI Taxonomy" id="1458439"/>
    <lineage>
        <taxon>Bacteria</taxon>
        <taxon>Bacillati</taxon>
        <taxon>Bacillota</taxon>
        <taxon>Bacilli</taxon>
        <taxon>Bacillales</taxon>
        <taxon>Paenibacillaceae</taxon>
        <taxon>Paenibacillus</taxon>
    </lineage>
</organism>
<comment type="caution">
    <text evidence="1">The sequence shown here is derived from an EMBL/GenBank/DDBJ whole genome shotgun (WGS) entry which is preliminary data.</text>
</comment>
<keyword evidence="2" id="KW-1185">Reference proteome</keyword>
<name>A0ABV5B2Y7_9BACL</name>
<dbReference type="RefSeq" id="WP_375358306.1">
    <property type="nucleotide sequence ID" value="NZ_JBHHMI010000070.1"/>
</dbReference>
<protein>
    <submittedName>
        <fullName evidence="1">Uncharacterized protein</fullName>
    </submittedName>
</protein>
<gene>
    <name evidence="1" type="ORF">ACE41H_25110</name>
</gene>
<evidence type="ECO:0000313" key="1">
    <source>
        <dbReference type="EMBL" id="MFB5270039.1"/>
    </source>
</evidence>
<accession>A0ABV5B2Y7</accession>
<feature type="non-terminal residue" evidence="1">
    <location>
        <position position="1"/>
    </location>
</feature>
<dbReference type="EMBL" id="JBHHMI010000070">
    <property type="protein sequence ID" value="MFB5270039.1"/>
    <property type="molecule type" value="Genomic_DNA"/>
</dbReference>